<organism evidence="3 4">
    <name type="scientific">Coccomyxa viridis</name>
    <dbReference type="NCBI Taxonomy" id="1274662"/>
    <lineage>
        <taxon>Eukaryota</taxon>
        <taxon>Viridiplantae</taxon>
        <taxon>Chlorophyta</taxon>
        <taxon>core chlorophytes</taxon>
        <taxon>Trebouxiophyceae</taxon>
        <taxon>Trebouxiophyceae incertae sedis</taxon>
        <taxon>Coccomyxaceae</taxon>
        <taxon>Coccomyxa</taxon>
    </lineage>
</organism>
<feature type="compositionally biased region" description="Basic and acidic residues" evidence="1">
    <location>
        <begin position="64"/>
        <end position="73"/>
    </location>
</feature>
<dbReference type="Pfam" id="PF03235">
    <property type="entry name" value="GmrSD_N"/>
    <property type="match status" value="1"/>
</dbReference>
<dbReference type="AlphaFoldDB" id="A0AAV1IMT8"/>
<sequence length="428" mass="48775">MQRQALSFLRGLGNRLRVQSDEAVLRTPRFARELNPEPLQEFQEAVVHPRQADAESSEAASNRPGERVQEEKPSTSYDLPDLRADVEQQRYPVSALLVLKQRGLLNLEPEYQRGFVWDITASSRLVETILLGLPVPEVWVHEQADGRLDIVDGKQRITSLLSYLDGIFPRNQQTFALEGLETLVRLNGKAKEDLSKSEQSSLAEYPLSLRILAQTSGSRAVFEIYKRINSGGENLNDQQARKAAFWSPYMRMLNKLAEYPLMKKVRGSDTTDDEQETDRELILRFYAMAGHMPEYKMPLSSFLNDEADRGITLDEGQLQERSGLFKKALHNVVSVFGDASFQKDDGSAKLEPSLWDTLMTAYARYEPEQLEGKGEALREDFRKVLKHKDFKLRLSASNLMQRQELYEKRLAAIVGKVARRKQLVEQAA</sequence>
<gene>
    <name evidence="3" type="ORF">CVIRNUC_011178</name>
</gene>
<evidence type="ECO:0000259" key="2">
    <source>
        <dbReference type="Pfam" id="PF03235"/>
    </source>
</evidence>
<keyword evidence="4" id="KW-1185">Reference proteome</keyword>
<dbReference type="Proteomes" id="UP001314263">
    <property type="component" value="Unassembled WGS sequence"/>
</dbReference>
<comment type="caution">
    <text evidence="3">The sequence shown here is derived from an EMBL/GenBank/DDBJ whole genome shotgun (WGS) entry which is preliminary data.</text>
</comment>
<protein>
    <recommendedName>
        <fullName evidence="2">GmrSD restriction endonucleases N-terminal domain-containing protein</fullName>
    </recommendedName>
</protein>
<dbReference type="PANTHER" id="PTHR39639:SF1">
    <property type="entry name" value="DUF262 DOMAIN-CONTAINING PROTEIN"/>
    <property type="match status" value="1"/>
</dbReference>
<evidence type="ECO:0000313" key="3">
    <source>
        <dbReference type="EMBL" id="CAK0787956.1"/>
    </source>
</evidence>
<feature type="domain" description="GmrSD restriction endonucleases N-terminal" evidence="2">
    <location>
        <begin position="102"/>
        <end position="245"/>
    </location>
</feature>
<dbReference type="InterPro" id="IPR004919">
    <property type="entry name" value="GmrSD_N"/>
</dbReference>
<reference evidence="3 4" key="1">
    <citation type="submission" date="2023-10" db="EMBL/GenBank/DDBJ databases">
        <authorList>
            <person name="Maclean D."/>
            <person name="Macfadyen A."/>
        </authorList>
    </citation>
    <scope>NUCLEOTIDE SEQUENCE [LARGE SCALE GENOMIC DNA]</scope>
</reference>
<proteinExistence type="predicted"/>
<evidence type="ECO:0000313" key="4">
    <source>
        <dbReference type="Proteomes" id="UP001314263"/>
    </source>
</evidence>
<feature type="region of interest" description="Disordered" evidence="1">
    <location>
        <begin position="35"/>
        <end position="79"/>
    </location>
</feature>
<evidence type="ECO:0000256" key="1">
    <source>
        <dbReference type="SAM" id="MobiDB-lite"/>
    </source>
</evidence>
<dbReference type="PANTHER" id="PTHR39639">
    <property type="entry name" value="CHROMOSOME 16, WHOLE GENOME SHOTGUN SEQUENCE"/>
    <property type="match status" value="1"/>
</dbReference>
<accession>A0AAV1IMT8</accession>
<dbReference type="EMBL" id="CAUYUE010000018">
    <property type="protein sequence ID" value="CAK0787956.1"/>
    <property type="molecule type" value="Genomic_DNA"/>
</dbReference>
<name>A0AAV1IMT8_9CHLO</name>